<dbReference type="EMBL" id="CP007128">
    <property type="protein sequence ID" value="AHG89531.1"/>
    <property type="molecule type" value="Genomic_DNA"/>
</dbReference>
<dbReference type="PATRIC" id="fig|861299.3.peg.2029"/>
<keyword evidence="4 7" id="KW-0133">Cell shape</keyword>
<dbReference type="HOGENOM" id="CLU_020360_3_4_0"/>
<feature type="region of interest" description="Disordered" evidence="8">
    <location>
        <begin position="36"/>
        <end position="56"/>
    </location>
</feature>
<dbReference type="SUPFAM" id="SSF47090">
    <property type="entry name" value="PGBD-like"/>
    <property type="match status" value="1"/>
</dbReference>
<evidence type="ECO:0000259" key="10">
    <source>
        <dbReference type="PROSITE" id="PS52029"/>
    </source>
</evidence>
<dbReference type="GO" id="GO:0008360">
    <property type="term" value="P:regulation of cell shape"/>
    <property type="evidence" value="ECO:0007669"/>
    <property type="project" value="UniProtKB-UniRule"/>
</dbReference>
<dbReference type="InterPro" id="IPR005490">
    <property type="entry name" value="LD_TPept_cat_dom"/>
</dbReference>
<dbReference type="SUPFAM" id="SSF141523">
    <property type="entry name" value="L,D-transpeptidase catalytic domain-like"/>
    <property type="match status" value="1"/>
</dbReference>
<feature type="region of interest" description="Disordered" evidence="8">
    <location>
        <begin position="285"/>
        <end position="314"/>
    </location>
</feature>
<feature type="active site" description="Nucleophile" evidence="7">
    <location>
        <position position="514"/>
    </location>
</feature>
<comment type="similarity">
    <text evidence="2">Belongs to the YkuD family.</text>
</comment>
<dbReference type="Gene3D" id="1.10.101.10">
    <property type="entry name" value="PGBD-like superfamily/PGBD"/>
    <property type="match status" value="1"/>
</dbReference>
<feature type="active site" description="Proton donor/acceptor" evidence="7">
    <location>
        <position position="495"/>
    </location>
</feature>
<evidence type="ECO:0000256" key="1">
    <source>
        <dbReference type="ARBA" id="ARBA00004752"/>
    </source>
</evidence>
<dbReference type="GO" id="GO:0004180">
    <property type="term" value="F:carboxypeptidase activity"/>
    <property type="evidence" value="ECO:0007669"/>
    <property type="project" value="UniProtKB-ARBA"/>
</dbReference>
<protein>
    <submittedName>
        <fullName evidence="11">ErfK/YbiS/YcfS/YnhG family protein</fullName>
    </submittedName>
</protein>
<dbReference type="AlphaFoldDB" id="W0RFG0"/>
<evidence type="ECO:0000256" key="5">
    <source>
        <dbReference type="ARBA" id="ARBA00022984"/>
    </source>
</evidence>
<dbReference type="InterPro" id="IPR052905">
    <property type="entry name" value="LD-transpeptidase_YkuD-like"/>
</dbReference>
<dbReference type="Pfam" id="PF20142">
    <property type="entry name" value="Scaffold"/>
    <property type="match status" value="1"/>
</dbReference>
<keyword evidence="9" id="KW-0732">Signal</keyword>
<feature type="signal peptide" evidence="9">
    <location>
        <begin position="1"/>
        <end position="32"/>
    </location>
</feature>
<dbReference type="Gene3D" id="2.40.440.10">
    <property type="entry name" value="L,D-transpeptidase catalytic domain-like"/>
    <property type="match status" value="1"/>
</dbReference>
<dbReference type="PANTHER" id="PTHR41533">
    <property type="entry name" value="L,D-TRANSPEPTIDASE HI_1667-RELATED"/>
    <property type="match status" value="1"/>
</dbReference>
<dbReference type="GO" id="GO:0071555">
    <property type="term" value="P:cell wall organization"/>
    <property type="evidence" value="ECO:0007669"/>
    <property type="project" value="UniProtKB-UniRule"/>
</dbReference>
<keyword evidence="3" id="KW-0808">Transferase</keyword>
<evidence type="ECO:0000256" key="4">
    <source>
        <dbReference type="ARBA" id="ARBA00022960"/>
    </source>
</evidence>
<dbReference type="eggNOG" id="COG2989">
    <property type="taxonomic scope" value="Bacteria"/>
</dbReference>
<evidence type="ECO:0000256" key="9">
    <source>
        <dbReference type="SAM" id="SignalP"/>
    </source>
</evidence>
<evidence type="ECO:0000256" key="2">
    <source>
        <dbReference type="ARBA" id="ARBA00005992"/>
    </source>
</evidence>
<dbReference type="PANTHER" id="PTHR41533:SF2">
    <property type="entry name" value="BLR7131 PROTEIN"/>
    <property type="match status" value="1"/>
</dbReference>
<evidence type="ECO:0000256" key="8">
    <source>
        <dbReference type="SAM" id="MobiDB-lite"/>
    </source>
</evidence>
<feature type="compositionally biased region" description="Low complexity" evidence="8">
    <location>
        <begin position="286"/>
        <end position="304"/>
    </location>
</feature>
<dbReference type="InParanoid" id="W0RFG0"/>
<dbReference type="OrthoDB" id="9778545at2"/>
<proteinExistence type="inferred from homology"/>
<comment type="pathway">
    <text evidence="1 7">Cell wall biogenesis; peptidoglycan biosynthesis.</text>
</comment>
<feature type="domain" description="L,D-TPase catalytic" evidence="10">
    <location>
        <begin position="379"/>
        <end position="538"/>
    </location>
</feature>
<sequence>MSSQMLQPPIRSFRRLALVATAPLLALGACKARDTRTASGAVETTQSGGEVTRSWNPPAVTAVQGVPAATLRSAIQQRLAGAKPQGFNDDHWAHAKKLYKSYGQSPLWMNEDGLISQRVQALTTAMLDADSSDALDLSEYPFAELTQALQTMRSNGGHGSAEQLADVDVLLTASYAALGEDLMVGQVSPSSVNQNWHIDPRDEAMDGLLMRGLATDALDQSIGGMRPQGPEYEGLRKALSQYRQIAARGGWGTVPAGKALKPGQHDDPARLQALRARLSAEGYQVSTAAPAAPAAPTSAPPDSAGTRSTATGAPAASGVYDRELAGAVARFQAAHAIDVDSILGTGTVESMNKPVDYRLAQIAANMERMRWMPRSLGSRYIYVNVPAFRLEAYDSSKKVLEMKVVVGQNYEDKTTPAFADSMEMVVFRPYWNITPDIQAKEIEPKIAADPSYMEENQLEYFKDGGETRIRQRPGEKNSLGYVKFLFPNSFNIYLHDTPAKDLFDKDVRAFSHGCIRVEKPAELAEWVLDWPAEKVDAAMHSGPDNRTVKLPRKIPVYITYFTAFATDDGLHFGNDLYDRDDALVQLTTKTASTNAAVRQAVSGLRQVLSR</sequence>
<dbReference type="InterPro" id="IPR036365">
    <property type="entry name" value="PGBD-like_sf"/>
</dbReference>
<accession>W0RFG0</accession>
<dbReference type="Pfam" id="PF03734">
    <property type="entry name" value="YkuD"/>
    <property type="match status" value="1"/>
</dbReference>
<evidence type="ECO:0000313" key="11">
    <source>
        <dbReference type="EMBL" id="AHG89531.1"/>
    </source>
</evidence>
<evidence type="ECO:0000256" key="3">
    <source>
        <dbReference type="ARBA" id="ARBA00022679"/>
    </source>
</evidence>
<name>W0RFG0_9BACT</name>
<dbReference type="InterPro" id="IPR036366">
    <property type="entry name" value="PGBDSf"/>
</dbReference>
<feature type="compositionally biased region" description="Polar residues" evidence="8">
    <location>
        <begin position="42"/>
        <end position="55"/>
    </location>
</feature>
<dbReference type="UniPathway" id="UPA00219"/>
<evidence type="ECO:0000256" key="7">
    <source>
        <dbReference type="PROSITE-ProRule" id="PRU01373"/>
    </source>
</evidence>
<dbReference type="Proteomes" id="UP000019151">
    <property type="component" value="Chromosome"/>
</dbReference>
<dbReference type="GO" id="GO:0016740">
    <property type="term" value="F:transferase activity"/>
    <property type="evidence" value="ECO:0007669"/>
    <property type="project" value="UniProtKB-KW"/>
</dbReference>
<keyword evidence="12" id="KW-1185">Reference proteome</keyword>
<feature type="chain" id="PRO_5004794046" evidence="9">
    <location>
        <begin position="33"/>
        <end position="610"/>
    </location>
</feature>
<keyword evidence="5 7" id="KW-0573">Peptidoglycan synthesis</keyword>
<dbReference type="KEGG" id="gba:J421_1994"/>
<evidence type="ECO:0000313" key="12">
    <source>
        <dbReference type="Proteomes" id="UP000019151"/>
    </source>
</evidence>
<evidence type="ECO:0000256" key="6">
    <source>
        <dbReference type="ARBA" id="ARBA00023316"/>
    </source>
</evidence>
<organism evidence="11 12">
    <name type="scientific">Gemmatirosa kalamazoonensis</name>
    <dbReference type="NCBI Taxonomy" id="861299"/>
    <lineage>
        <taxon>Bacteria</taxon>
        <taxon>Pseudomonadati</taxon>
        <taxon>Gemmatimonadota</taxon>
        <taxon>Gemmatimonadia</taxon>
        <taxon>Gemmatimonadales</taxon>
        <taxon>Gemmatimonadaceae</taxon>
        <taxon>Gemmatirosa</taxon>
    </lineage>
</organism>
<gene>
    <name evidence="11" type="ORF">J421_1994</name>
</gene>
<dbReference type="GO" id="GO:0009252">
    <property type="term" value="P:peptidoglycan biosynthetic process"/>
    <property type="evidence" value="ECO:0007669"/>
    <property type="project" value="UniProtKB-UniPathway"/>
</dbReference>
<reference evidence="11 12" key="1">
    <citation type="journal article" date="2014" name="Genome Announc.">
        <title>Genome Sequence and Methylome of Soil Bacterium Gemmatirosa kalamazoonensis KBS708T, a Member of the Rarely Cultivated Gemmatimonadetes Phylum.</title>
        <authorList>
            <person name="Debruyn J.M."/>
            <person name="Radosevich M."/>
            <person name="Wommack K.E."/>
            <person name="Polson S.W."/>
            <person name="Hauser L.J."/>
            <person name="Fawaz M.N."/>
            <person name="Korlach J."/>
            <person name="Tsai Y.C."/>
        </authorList>
    </citation>
    <scope>NUCLEOTIDE SEQUENCE [LARGE SCALE GENOMIC DNA]</scope>
    <source>
        <strain evidence="11 12">KBS708</strain>
    </source>
</reference>
<dbReference type="InterPro" id="IPR038063">
    <property type="entry name" value="Transpep_catalytic_dom"/>
</dbReference>
<dbReference type="CDD" id="cd16913">
    <property type="entry name" value="YkuD_like"/>
    <property type="match status" value="1"/>
</dbReference>
<dbReference type="STRING" id="861299.J421_1994"/>
<dbReference type="PROSITE" id="PS52029">
    <property type="entry name" value="LD_TPASE"/>
    <property type="match status" value="1"/>
</dbReference>
<keyword evidence="6 7" id="KW-0961">Cell wall biogenesis/degradation</keyword>
<dbReference type="InterPro" id="IPR045380">
    <property type="entry name" value="LD_TPept_scaffold_dom"/>
</dbReference>
<dbReference type="RefSeq" id="WP_158508725.1">
    <property type="nucleotide sequence ID" value="NZ_CP007128.1"/>
</dbReference>